<dbReference type="PANTHER" id="PTHR33223:SF11">
    <property type="entry name" value="ELEMENT PROTEIN, PUTATIVE-RELATED"/>
    <property type="match status" value="1"/>
</dbReference>
<sequence length="576" mass="65489">MTRANPRGPRYDLDPKIERTQKQLKRRIRDLMERNNNNGQPPADGQELPAQADGVIAPPTQQMNQQLPARTVRDYLVEDLEGLNPAVTMPDFEAEHFELKPVMFNMLNTLGQFGGTPNENARQHLKSFLEICNSFKIHGVSNDVLKMKLFPYSLRDKAKTWLNNLQPGSLQSWTQLCRSFLAKFSYTNMTDHLRNQITSFRQEDDEAMHEAWERYRDLFRCCPMHGLAEWTQVSIFYNSVNTPTRMMLDASANGTLLDKPPRESLEILDKLAQNDYQHPTSRRGNTRRGPAQLDSSDTILAQIVSLTNMVKNMQKKPHIQEVKALDALCDQCGSNHDASEYGQQVESSCYNNTLNPQQPTQTGFQNQPRQNQQPLPRQDYQQPTDYKNLENTLTQFMAQTSAYMAKTDRFIQKTDAFMDRTEMKLQNHDATLKSLETQVRQISQILSSMPIGGFSSDTKVAKGATHEQCKVITTRSGKILKNNQGETAADPSPATDTPAKADNTAQASEDHSNPHTIMGESSAESSHAQSDKPEEIRPPPPFPQRLKKQKQDYQFKKFLDILKQVHINLPLVEALQ</sequence>
<evidence type="ECO:0000313" key="4">
    <source>
        <dbReference type="EMBL" id="KAK9033768.1"/>
    </source>
</evidence>
<dbReference type="Proteomes" id="UP001396334">
    <property type="component" value="Unassembled WGS sequence"/>
</dbReference>
<organism evidence="4 5">
    <name type="scientific">Hibiscus sabdariffa</name>
    <name type="common">roselle</name>
    <dbReference type="NCBI Taxonomy" id="183260"/>
    <lineage>
        <taxon>Eukaryota</taxon>
        <taxon>Viridiplantae</taxon>
        <taxon>Streptophyta</taxon>
        <taxon>Embryophyta</taxon>
        <taxon>Tracheophyta</taxon>
        <taxon>Spermatophyta</taxon>
        <taxon>Magnoliopsida</taxon>
        <taxon>eudicotyledons</taxon>
        <taxon>Gunneridae</taxon>
        <taxon>Pentapetalae</taxon>
        <taxon>rosids</taxon>
        <taxon>malvids</taxon>
        <taxon>Malvales</taxon>
        <taxon>Malvaceae</taxon>
        <taxon>Malvoideae</taxon>
        <taxon>Hibiscus</taxon>
    </lineage>
</organism>
<dbReference type="Pfam" id="PF03732">
    <property type="entry name" value="Retrotrans_gag"/>
    <property type="match status" value="1"/>
</dbReference>
<evidence type="ECO:0000256" key="2">
    <source>
        <dbReference type="SAM" id="MobiDB-lite"/>
    </source>
</evidence>
<feature type="coiled-coil region" evidence="1">
    <location>
        <begin position="418"/>
        <end position="445"/>
    </location>
</feature>
<evidence type="ECO:0000259" key="3">
    <source>
        <dbReference type="Pfam" id="PF03732"/>
    </source>
</evidence>
<protein>
    <recommendedName>
        <fullName evidence="3">Retrotransposon gag domain-containing protein</fullName>
    </recommendedName>
</protein>
<comment type="caution">
    <text evidence="4">The sequence shown here is derived from an EMBL/GenBank/DDBJ whole genome shotgun (WGS) entry which is preliminary data.</text>
</comment>
<name>A0ABR2T8D6_9ROSI</name>
<feature type="domain" description="Retrotransposon gag" evidence="3">
    <location>
        <begin position="148"/>
        <end position="241"/>
    </location>
</feature>
<dbReference type="PANTHER" id="PTHR33223">
    <property type="entry name" value="CCHC-TYPE DOMAIN-CONTAINING PROTEIN"/>
    <property type="match status" value="1"/>
</dbReference>
<evidence type="ECO:0000313" key="5">
    <source>
        <dbReference type="Proteomes" id="UP001396334"/>
    </source>
</evidence>
<feature type="region of interest" description="Disordered" evidence="2">
    <location>
        <begin position="349"/>
        <end position="383"/>
    </location>
</feature>
<feature type="region of interest" description="Disordered" evidence="2">
    <location>
        <begin position="475"/>
        <end position="550"/>
    </location>
</feature>
<keyword evidence="5" id="KW-1185">Reference proteome</keyword>
<gene>
    <name evidence="4" type="ORF">V6N11_049952</name>
</gene>
<feature type="compositionally biased region" description="Polar residues" evidence="2">
    <location>
        <begin position="475"/>
        <end position="486"/>
    </location>
</feature>
<evidence type="ECO:0000256" key="1">
    <source>
        <dbReference type="SAM" id="Coils"/>
    </source>
</evidence>
<proteinExistence type="predicted"/>
<keyword evidence="1" id="KW-0175">Coiled coil</keyword>
<feature type="region of interest" description="Disordered" evidence="2">
    <location>
        <begin position="272"/>
        <end position="294"/>
    </location>
</feature>
<accession>A0ABR2T8D6</accession>
<dbReference type="InterPro" id="IPR005162">
    <property type="entry name" value="Retrotrans_gag_dom"/>
</dbReference>
<feature type="compositionally biased region" description="Polar residues" evidence="2">
    <location>
        <begin position="349"/>
        <end position="364"/>
    </location>
</feature>
<reference evidence="4 5" key="1">
    <citation type="journal article" date="2024" name="G3 (Bethesda)">
        <title>Genome assembly of Hibiscus sabdariffa L. provides insights into metabolisms of medicinal natural products.</title>
        <authorList>
            <person name="Kim T."/>
        </authorList>
    </citation>
    <scope>NUCLEOTIDE SEQUENCE [LARGE SCALE GENOMIC DNA]</scope>
    <source>
        <strain evidence="4">TK-2024</strain>
        <tissue evidence="4">Old leaves</tissue>
    </source>
</reference>
<feature type="compositionally biased region" description="Low complexity" evidence="2">
    <location>
        <begin position="365"/>
        <end position="378"/>
    </location>
</feature>
<feature type="compositionally biased region" description="Basic and acidic residues" evidence="2">
    <location>
        <begin position="9"/>
        <end position="20"/>
    </location>
</feature>
<dbReference type="EMBL" id="JBBPBN010000007">
    <property type="protein sequence ID" value="KAK9033768.1"/>
    <property type="molecule type" value="Genomic_DNA"/>
</dbReference>
<feature type="compositionally biased region" description="Low complexity" evidence="2">
    <location>
        <begin position="487"/>
        <end position="502"/>
    </location>
</feature>
<feature type="region of interest" description="Disordered" evidence="2">
    <location>
        <begin position="1"/>
        <end position="20"/>
    </location>
</feature>